<evidence type="ECO:0000313" key="1">
    <source>
        <dbReference type="EMBL" id="CAD7411879.1"/>
    </source>
</evidence>
<accession>A0A7R9DE70</accession>
<organism evidence="1">
    <name type="scientific">Timema poppense</name>
    <name type="common">Walking stick</name>
    <dbReference type="NCBI Taxonomy" id="170557"/>
    <lineage>
        <taxon>Eukaryota</taxon>
        <taxon>Metazoa</taxon>
        <taxon>Ecdysozoa</taxon>
        <taxon>Arthropoda</taxon>
        <taxon>Hexapoda</taxon>
        <taxon>Insecta</taxon>
        <taxon>Pterygota</taxon>
        <taxon>Neoptera</taxon>
        <taxon>Polyneoptera</taxon>
        <taxon>Phasmatodea</taxon>
        <taxon>Timematodea</taxon>
        <taxon>Timematoidea</taxon>
        <taxon>Timematidae</taxon>
        <taxon>Timema</taxon>
    </lineage>
</organism>
<protein>
    <submittedName>
        <fullName evidence="1">Uncharacterized protein</fullName>
    </submittedName>
</protein>
<dbReference type="EMBL" id="OD005641">
    <property type="protein sequence ID" value="CAD7411879.1"/>
    <property type="molecule type" value="Genomic_DNA"/>
</dbReference>
<name>A0A7R9DE70_TIMPO</name>
<sequence length="71" mass="7697">MEEEVERAFMEDLVVVVVVAGAHAPHVEVDIPVGLVLQAVLNLQAVLMLPVDHGENKCPISLKKELNSILS</sequence>
<dbReference type="AlphaFoldDB" id="A0A7R9DE70"/>
<gene>
    <name evidence="1" type="ORF">TPSB3V08_LOCUS8123</name>
</gene>
<proteinExistence type="predicted"/>
<reference evidence="1" key="1">
    <citation type="submission" date="2020-11" db="EMBL/GenBank/DDBJ databases">
        <authorList>
            <person name="Tran Van P."/>
        </authorList>
    </citation>
    <scope>NUCLEOTIDE SEQUENCE</scope>
</reference>